<evidence type="ECO:0000256" key="1">
    <source>
        <dbReference type="ARBA" id="ARBA00022723"/>
    </source>
</evidence>
<name>A0A7S2WN66_9STRA</name>
<dbReference type="PANTHER" id="PTHR42909">
    <property type="entry name" value="ZGC:136858"/>
    <property type="match status" value="1"/>
</dbReference>
<dbReference type="GO" id="GO:0016798">
    <property type="term" value="F:hydrolase activity, acting on glycosyl bonds"/>
    <property type="evidence" value="ECO:0007669"/>
    <property type="project" value="TreeGrafter"/>
</dbReference>
<dbReference type="GO" id="GO:0046872">
    <property type="term" value="F:metal ion binding"/>
    <property type="evidence" value="ECO:0007669"/>
    <property type="project" value="UniProtKB-KW"/>
</dbReference>
<keyword evidence="1" id="KW-0479">Metal-binding</keyword>
<accession>A0A7S2WN66</accession>
<dbReference type="EMBL" id="HBHJ01021174">
    <property type="protein sequence ID" value="CAD9697814.1"/>
    <property type="molecule type" value="Transcribed_RNA"/>
</dbReference>
<dbReference type="SUPFAM" id="SSF53613">
    <property type="entry name" value="Ribokinase-like"/>
    <property type="match status" value="1"/>
</dbReference>
<protein>
    <recommendedName>
        <fullName evidence="2">Carbohydrate kinase PfkB domain-containing protein</fullName>
    </recommendedName>
</protein>
<gene>
    <name evidence="3" type="ORF">RMAR1173_LOCUS14011</name>
</gene>
<evidence type="ECO:0000313" key="3">
    <source>
        <dbReference type="EMBL" id="CAD9697814.1"/>
    </source>
</evidence>
<dbReference type="GO" id="GO:0004730">
    <property type="term" value="F:pseudouridylate synthase activity"/>
    <property type="evidence" value="ECO:0007669"/>
    <property type="project" value="TreeGrafter"/>
</dbReference>
<dbReference type="Gene3D" id="3.40.1190.20">
    <property type="match status" value="1"/>
</dbReference>
<dbReference type="PANTHER" id="PTHR42909:SF1">
    <property type="entry name" value="CARBOHYDRATE KINASE PFKB DOMAIN-CONTAINING PROTEIN"/>
    <property type="match status" value="1"/>
</dbReference>
<sequence>MARRRVLVVGAAVVDVIARPEAALAVGASLPGTISQSIGGVAYNVAAATALLSRQRPHFISVFGADSAGEAVRAQCRDSGLCDVLLRVPDAHTPSYLAMLDNRGDMAHAVADFSAMNFLQLVPAEGDSEEMTEFTRAVRAAASSATHVVCDGNMSPAQLDELHDLLVLCADGDTGSCRPDVVWWEPTSSTKASRVLQSRLRRFVNYTSPNLSEVVTLALANQYPSAAEEDRAAKAESLALPVYRRVHDAVRNRGATLRSSGKPLPWREWQQIARVVWQEIDSFVHDAFEGFPNPEMRMVLTMGESGLLAVQRAPTSELGLEAWWIPPMELNGRSVVNATGAGDCLVGAMLWRLMSADHEGDSERDGNPRERVGDKVFLEAALVGSRAAVEAIASPAAVPKAFASDPVRKGVLMGIASEREMVPKVPM</sequence>
<evidence type="ECO:0000259" key="2">
    <source>
        <dbReference type="Pfam" id="PF00294"/>
    </source>
</evidence>
<reference evidence="3" key="1">
    <citation type="submission" date="2021-01" db="EMBL/GenBank/DDBJ databases">
        <authorList>
            <person name="Corre E."/>
            <person name="Pelletier E."/>
            <person name="Niang G."/>
            <person name="Scheremetjew M."/>
            <person name="Finn R."/>
            <person name="Kale V."/>
            <person name="Holt S."/>
            <person name="Cochrane G."/>
            <person name="Meng A."/>
            <person name="Brown T."/>
            <person name="Cohen L."/>
        </authorList>
    </citation>
    <scope>NUCLEOTIDE SEQUENCE</scope>
    <source>
        <strain evidence="3">CCMP1243</strain>
    </source>
</reference>
<dbReference type="GO" id="GO:0005737">
    <property type="term" value="C:cytoplasm"/>
    <property type="evidence" value="ECO:0007669"/>
    <property type="project" value="TreeGrafter"/>
</dbReference>
<proteinExistence type="predicted"/>
<dbReference type="InterPro" id="IPR011611">
    <property type="entry name" value="PfkB_dom"/>
</dbReference>
<dbReference type="AlphaFoldDB" id="A0A7S2WN66"/>
<dbReference type="InterPro" id="IPR029056">
    <property type="entry name" value="Ribokinase-like"/>
</dbReference>
<feature type="domain" description="Carbohydrate kinase PfkB" evidence="2">
    <location>
        <begin position="4"/>
        <end position="231"/>
    </location>
</feature>
<dbReference type="Pfam" id="PF00294">
    <property type="entry name" value="PfkB"/>
    <property type="match status" value="1"/>
</dbReference>
<organism evidence="3">
    <name type="scientific">Rhizochromulina marina</name>
    <dbReference type="NCBI Taxonomy" id="1034831"/>
    <lineage>
        <taxon>Eukaryota</taxon>
        <taxon>Sar</taxon>
        <taxon>Stramenopiles</taxon>
        <taxon>Ochrophyta</taxon>
        <taxon>Dictyochophyceae</taxon>
        <taxon>Rhizochromulinales</taxon>
        <taxon>Rhizochromulina</taxon>
    </lineage>
</organism>